<evidence type="ECO:0000256" key="2">
    <source>
        <dbReference type="ARBA" id="ARBA00005386"/>
    </source>
</evidence>
<dbReference type="PANTHER" id="PTHR44835:SF1">
    <property type="entry name" value="PROTEIN O-GLCNAC TRANSFERASE"/>
    <property type="match status" value="1"/>
</dbReference>
<evidence type="ECO:0000256" key="7">
    <source>
        <dbReference type="ARBA" id="ARBA00022803"/>
    </source>
</evidence>
<dbReference type="RefSeq" id="WP_147163045.1">
    <property type="nucleotide sequence ID" value="NZ_BJZO01000023.1"/>
</dbReference>
<dbReference type="InterPro" id="IPR019734">
    <property type="entry name" value="TPR_rpt"/>
</dbReference>
<feature type="domain" description="O-GlcNAc transferase C-terminal" evidence="9">
    <location>
        <begin position="575"/>
        <end position="726"/>
    </location>
</feature>
<comment type="pathway">
    <text evidence="1">Protein modification; protein glycosylation.</text>
</comment>
<dbReference type="EMBL" id="BJZO01000023">
    <property type="protein sequence ID" value="GEO81005.1"/>
    <property type="molecule type" value="Genomic_DNA"/>
</dbReference>
<evidence type="ECO:0000256" key="3">
    <source>
        <dbReference type="ARBA" id="ARBA00011970"/>
    </source>
</evidence>
<keyword evidence="4" id="KW-0328">Glycosyltransferase</keyword>
<keyword evidence="7 8" id="KW-0802">TPR repeat</keyword>
<dbReference type="Pfam" id="PF13432">
    <property type="entry name" value="TPR_16"/>
    <property type="match status" value="2"/>
</dbReference>
<dbReference type="AlphaFoldDB" id="A0A512H6B0"/>
<feature type="repeat" description="TPR" evidence="8">
    <location>
        <begin position="421"/>
        <end position="454"/>
    </location>
</feature>
<proteinExistence type="inferred from homology"/>
<accession>A0A512H6B0</accession>
<protein>
    <recommendedName>
        <fullName evidence="3">protein O-GlcNAc transferase</fullName>
        <ecNumber evidence="3">2.4.1.255</ecNumber>
    </recommendedName>
</protein>
<feature type="domain" description="O-GlcNAc transferase C-terminal" evidence="9">
    <location>
        <begin position="745"/>
        <end position="926"/>
    </location>
</feature>
<dbReference type="EC" id="2.4.1.255" evidence="3"/>
<evidence type="ECO:0000256" key="5">
    <source>
        <dbReference type="ARBA" id="ARBA00022679"/>
    </source>
</evidence>
<name>A0A512H6B0_9PROT</name>
<comment type="similarity">
    <text evidence="2">Belongs to the glycosyltransferase 41 family. O-GlcNAc transferase subfamily.</text>
</comment>
<dbReference type="Gene3D" id="3.40.50.2000">
    <property type="entry name" value="Glycogen Phosphorylase B"/>
    <property type="match status" value="1"/>
</dbReference>
<dbReference type="GO" id="GO:0097363">
    <property type="term" value="F:protein O-acetylglucosaminyltransferase activity"/>
    <property type="evidence" value="ECO:0007669"/>
    <property type="project" value="UniProtKB-EC"/>
</dbReference>
<dbReference type="Gene3D" id="1.25.40.10">
    <property type="entry name" value="Tetratricopeptide repeat domain"/>
    <property type="match status" value="4"/>
</dbReference>
<dbReference type="OrthoDB" id="146908at2"/>
<sequence length="967" mass="106958">MTDAVPPLSFSSLVRRAADCIDAGDDVGADILLDLHLSRVPNDALALALQAQVLARRGDGSAAMSLARRSVALAPGHPLTLVAGARSALASGQGALAEKLARAAMNAHPGFGGAVEVLADLFRRDRRDHDLERLLDQALAAAPGHPLYLYWRATFYRMTDRLEAAALDVIEGLARAPDHPALWQAWAHLLMTVSETRALDAVRRARRLGLDDVGVWNLEGVILNRLRQPVAAEAALRTAMARDPLAPMPWTNLGNLLSRGRTTTDDLEAATDAYRQSLIREPDGFEALNNLAQVQRDRGETADAETLSRRASALRPSSTAALNTLANILRVRGKIGEGLALLRRALIQAPACPDTLSNLGLFHLSEEDRFLAERRFRHAARAAPTRSEIVCNLASFLVKERESAEAVLLARGLIVPDPVDRGPWLILAHEAFQRGDFETSARYYERIIRLLPTDRSATLSLAVTRWYQFRMTEALSSAERLLELVPDDHAALNLIANIVTHVLGHEASTDCYRRMFDEASNRYPNSGFLSNYAFGSHYDIRLDKAEIFRIHRKWDSLYGEGASRLGTVHLNSRDPDRPLRIGYVSPDFRRHSVAFFIMPILAGHDRSRFHVTCYGMVSNPDFITREVETLADTWRDLTPHSPKSAAALILEDKIDILVDLAGHTGDNALLLFARKPAPVQVSYLGYPNTTGLEAMDYRLTDAYADPPGLDEDPVTETLWRLPDSFLLFARPPEVPPVTPPPFLKNGYITFGTFNNTSKINRECVQVWQRILDATPGSRLFLKSKSFSDPGTAAVALSRLKEFGLDIDRVDTHQFVNSLYGHVECYANVDIALDTFPYNGTTTTFEALTMSVPVVSVRGTRHSGRVGASILINLGLADRLLGDSPDDMVAKAVALANDLEALTVLRATLRDTLRTSPLQDARRFIGNLEEAYRAMWRRWCAGPPTHTREPLREHAVMDDLEMSITPHV</sequence>
<dbReference type="PANTHER" id="PTHR44835">
    <property type="entry name" value="UDP-N-ACETYLGLUCOSAMINE--PEPTIDE N-ACETYLGLUCOSAMINYLTRANSFERASE SPINDLY-RELATED"/>
    <property type="match status" value="1"/>
</dbReference>
<dbReference type="Gene3D" id="3.40.50.11380">
    <property type="match status" value="1"/>
</dbReference>
<dbReference type="Pfam" id="PF13844">
    <property type="entry name" value="Glyco_transf_41"/>
    <property type="match status" value="2"/>
</dbReference>
<dbReference type="SUPFAM" id="SSF48452">
    <property type="entry name" value="TPR-like"/>
    <property type="match status" value="2"/>
</dbReference>
<dbReference type="InterPro" id="IPR029489">
    <property type="entry name" value="OGT/SEC/SPY_C"/>
</dbReference>
<evidence type="ECO:0000313" key="11">
    <source>
        <dbReference type="Proteomes" id="UP000321567"/>
    </source>
</evidence>
<keyword evidence="6" id="KW-0677">Repeat</keyword>
<dbReference type="PROSITE" id="PS50005">
    <property type="entry name" value="TPR"/>
    <property type="match status" value="1"/>
</dbReference>
<keyword evidence="5" id="KW-0808">Transferase</keyword>
<dbReference type="SMART" id="SM00028">
    <property type="entry name" value="TPR"/>
    <property type="match status" value="9"/>
</dbReference>
<dbReference type="InterPro" id="IPR011990">
    <property type="entry name" value="TPR-like_helical_dom_sf"/>
</dbReference>
<evidence type="ECO:0000256" key="1">
    <source>
        <dbReference type="ARBA" id="ARBA00004922"/>
    </source>
</evidence>
<evidence type="ECO:0000256" key="6">
    <source>
        <dbReference type="ARBA" id="ARBA00022737"/>
    </source>
</evidence>
<gene>
    <name evidence="10" type="ORF">ROR02_11360</name>
</gene>
<evidence type="ECO:0000259" key="9">
    <source>
        <dbReference type="Pfam" id="PF13844"/>
    </source>
</evidence>
<evidence type="ECO:0000256" key="4">
    <source>
        <dbReference type="ARBA" id="ARBA00022676"/>
    </source>
</evidence>
<dbReference type="InterPro" id="IPR051939">
    <property type="entry name" value="Glycosyltr_41/O-GlcNAc_trsf"/>
</dbReference>
<evidence type="ECO:0000256" key="8">
    <source>
        <dbReference type="PROSITE-ProRule" id="PRU00339"/>
    </source>
</evidence>
<comment type="caution">
    <text evidence="10">The sequence shown here is derived from an EMBL/GenBank/DDBJ whole genome shotgun (WGS) entry which is preliminary data.</text>
</comment>
<dbReference type="Proteomes" id="UP000321567">
    <property type="component" value="Unassembled WGS sequence"/>
</dbReference>
<reference evidence="10 11" key="1">
    <citation type="submission" date="2019-07" db="EMBL/GenBank/DDBJ databases">
        <title>Whole genome shotgun sequence of Rhodospirillum oryzae NBRC 107573.</title>
        <authorList>
            <person name="Hosoyama A."/>
            <person name="Uohara A."/>
            <person name="Ohji S."/>
            <person name="Ichikawa N."/>
        </authorList>
    </citation>
    <scope>NUCLEOTIDE SEQUENCE [LARGE SCALE GENOMIC DNA]</scope>
    <source>
        <strain evidence="10 11">NBRC 107573</strain>
    </source>
</reference>
<evidence type="ECO:0000313" key="10">
    <source>
        <dbReference type="EMBL" id="GEO81005.1"/>
    </source>
</evidence>
<keyword evidence="11" id="KW-1185">Reference proteome</keyword>
<organism evidence="10 11">
    <name type="scientific">Pararhodospirillum oryzae</name>
    <dbReference type="NCBI Taxonomy" id="478448"/>
    <lineage>
        <taxon>Bacteria</taxon>
        <taxon>Pseudomonadati</taxon>
        <taxon>Pseudomonadota</taxon>
        <taxon>Alphaproteobacteria</taxon>
        <taxon>Rhodospirillales</taxon>
        <taxon>Rhodospirillaceae</taxon>
        <taxon>Pararhodospirillum</taxon>
    </lineage>
</organism>